<reference evidence="3" key="1">
    <citation type="submission" date="2021-03" db="EMBL/GenBank/DDBJ databases">
        <title>Revisited historic fungal species revealed as producer of novel bioactive compounds through whole genome sequencing and comparative genomics.</title>
        <authorList>
            <person name="Vignolle G.A."/>
            <person name="Hochenegger N."/>
            <person name="Mach R.L."/>
            <person name="Mach-Aigner A.R."/>
            <person name="Javad Rahimi M."/>
            <person name="Salim K.A."/>
            <person name="Chan C.M."/>
            <person name="Lim L.B.L."/>
            <person name="Cai F."/>
            <person name="Druzhinina I.S."/>
            <person name="U'Ren J.M."/>
            <person name="Derntl C."/>
        </authorList>
    </citation>
    <scope>NUCLEOTIDE SEQUENCE</scope>
    <source>
        <strain evidence="3">TUCIM 5799</strain>
    </source>
</reference>
<accession>A0A9P9WSD6</accession>
<feature type="compositionally biased region" description="Low complexity" evidence="1">
    <location>
        <begin position="159"/>
        <end position="172"/>
    </location>
</feature>
<dbReference type="AlphaFoldDB" id="A0A9P9WSD6"/>
<feature type="region of interest" description="Disordered" evidence="1">
    <location>
        <begin position="138"/>
        <end position="172"/>
    </location>
</feature>
<sequence length="172" mass="17983">MPLLRSIAAFLSLAVLASRGAQAFILSFYLGTECHGAPWGGNHLSYNETGCGRCFEFPVNTKSAVISGEGPQDDGYDVNFWATSACNGSAPQQQRRRASSFRTLEVAADDGQGLVRCTDLAGPEDDADVVSYAICRNAEPAPVPPPSTIPPGGTDLPWTTNTAESSNATAGA</sequence>
<evidence type="ECO:0000313" key="4">
    <source>
        <dbReference type="Proteomes" id="UP000829685"/>
    </source>
</evidence>
<keyword evidence="4" id="KW-1185">Reference proteome</keyword>
<dbReference type="EMBL" id="JAFIMR010000006">
    <property type="protein sequence ID" value="KAI1877524.1"/>
    <property type="molecule type" value="Genomic_DNA"/>
</dbReference>
<feature type="chain" id="PRO_5040474566" evidence="2">
    <location>
        <begin position="24"/>
        <end position="172"/>
    </location>
</feature>
<protein>
    <submittedName>
        <fullName evidence="3">Uncharacterized protein</fullName>
    </submittedName>
</protein>
<gene>
    <name evidence="3" type="ORF">JX265_003532</name>
</gene>
<evidence type="ECO:0000313" key="3">
    <source>
        <dbReference type="EMBL" id="KAI1877524.1"/>
    </source>
</evidence>
<comment type="caution">
    <text evidence="3">The sequence shown here is derived from an EMBL/GenBank/DDBJ whole genome shotgun (WGS) entry which is preliminary data.</text>
</comment>
<organism evidence="3 4">
    <name type="scientific">Neoarthrinium moseri</name>
    <dbReference type="NCBI Taxonomy" id="1658444"/>
    <lineage>
        <taxon>Eukaryota</taxon>
        <taxon>Fungi</taxon>
        <taxon>Dikarya</taxon>
        <taxon>Ascomycota</taxon>
        <taxon>Pezizomycotina</taxon>
        <taxon>Sordariomycetes</taxon>
        <taxon>Xylariomycetidae</taxon>
        <taxon>Amphisphaeriales</taxon>
        <taxon>Apiosporaceae</taxon>
        <taxon>Neoarthrinium</taxon>
    </lineage>
</organism>
<evidence type="ECO:0000256" key="1">
    <source>
        <dbReference type="SAM" id="MobiDB-lite"/>
    </source>
</evidence>
<dbReference type="Proteomes" id="UP000829685">
    <property type="component" value="Unassembled WGS sequence"/>
</dbReference>
<proteinExistence type="predicted"/>
<feature type="signal peptide" evidence="2">
    <location>
        <begin position="1"/>
        <end position="23"/>
    </location>
</feature>
<name>A0A9P9WSD6_9PEZI</name>
<evidence type="ECO:0000256" key="2">
    <source>
        <dbReference type="SAM" id="SignalP"/>
    </source>
</evidence>
<keyword evidence="2" id="KW-0732">Signal</keyword>